<name>A0A2J6N3J4_9CREN</name>
<accession>A0A2J6N3J4</accession>
<proteinExistence type="inferred from homology"/>
<dbReference type="AlphaFoldDB" id="A0A2J6N3J4"/>
<reference evidence="8 9" key="1">
    <citation type="submission" date="2018-01" db="EMBL/GenBank/DDBJ databases">
        <title>Metagenomic assembled genomes from two thermal pools in the Uzon Caldera, Kamchatka, Russia.</title>
        <authorList>
            <person name="Wilkins L."/>
            <person name="Ettinger C."/>
        </authorList>
    </citation>
    <scope>NUCLEOTIDE SEQUENCE [LARGE SCALE GENOMIC DNA]</scope>
    <source>
        <strain evidence="8">ZAV-06</strain>
    </source>
</reference>
<protein>
    <recommendedName>
        <fullName evidence="5">RNA-free ribonuclease P</fullName>
        <shortName evidence="5">RNA-free RNase P</shortName>
        <ecNumber evidence="5">3.1.26.5</ecNumber>
    </recommendedName>
    <alternativeName>
        <fullName evidence="5">Protein-only RNase P</fullName>
    </alternativeName>
</protein>
<comment type="similarity">
    <text evidence="5">Belongs to the HARP family.</text>
</comment>
<dbReference type="GO" id="GO:0004526">
    <property type="term" value="F:ribonuclease P activity"/>
    <property type="evidence" value="ECO:0007669"/>
    <property type="project" value="UniProtKB-UniRule"/>
</dbReference>
<dbReference type="EMBL" id="JADEZV010000001">
    <property type="protein sequence ID" value="MBE9390613.1"/>
    <property type="molecule type" value="Genomic_DNA"/>
</dbReference>
<evidence type="ECO:0000313" key="8">
    <source>
        <dbReference type="EMBL" id="PMB75895.1"/>
    </source>
</evidence>
<evidence type="ECO:0000256" key="5">
    <source>
        <dbReference type="HAMAP-Rule" id="MF_01078"/>
    </source>
</evidence>
<dbReference type="NCBIfam" id="TIGR03875">
    <property type="entry name" value="RNA_lig_partner"/>
    <property type="match status" value="1"/>
</dbReference>
<keyword evidence="4 5" id="KW-0378">Hydrolase</keyword>
<dbReference type="EMBL" id="PNIM01000004">
    <property type="protein sequence ID" value="PMB75895.1"/>
    <property type="molecule type" value="Genomic_DNA"/>
</dbReference>
<comment type="catalytic activity">
    <reaction evidence="5">
        <text>Endonucleolytic cleavage of RNA, removing 5'-extranucleotides from tRNA precursor.</text>
        <dbReference type="EC" id="3.1.26.5"/>
    </reaction>
</comment>
<dbReference type="GO" id="GO:0001682">
    <property type="term" value="P:tRNA 5'-leader removal"/>
    <property type="evidence" value="ECO:0007669"/>
    <property type="project" value="UniProtKB-UniRule"/>
</dbReference>
<dbReference type="InterPro" id="IPR014856">
    <property type="entry name" value="RNA_free_RNase_P"/>
</dbReference>
<keyword evidence="1 5" id="KW-0819">tRNA processing</keyword>
<comment type="caution">
    <text evidence="8">The sequence shown here is derived from an EMBL/GenBank/DDBJ whole genome shotgun (WGS) entry which is preliminary data.</text>
</comment>
<dbReference type="PANTHER" id="PTHR41173:SF1">
    <property type="entry name" value="RNA-FREE RIBONUCLEASE P"/>
    <property type="match status" value="1"/>
</dbReference>
<dbReference type="Pfam" id="PF08745">
    <property type="entry name" value="PIN_5"/>
    <property type="match status" value="1"/>
</dbReference>
<dbReference type="GO" id="GO:0016874">
    <property type="term" value="F:ligase activity"/>
    <property type="evidence" value="ECO:0007669"/>
    <property type="project" value="UniProtKB-KW"/>
</dbReference>
<keyword evidence="3 5" id="KW-0255">Endonuclease</keyword>
<sequence>MCFQKTKICLFINCRFNDNKEEGSTFSLKTRGKQSFFVFILDTSCVTDPRYRKEFSTDSLNDVIIKLTQLISKLKLSLGVSFFVTNSIAKEMKNYMLANGVEESTINEFFMWVTVKMPEKLSIKIPAVIFSEYLKEMRMREIKALKISEDFIKKAYDLNYDEKNISELIHDLREKFREAMRKGIIDSPEDFDAVLLSYELKGVLVTNDEGMRKVSEIMGVITIDPLAFLENLRRLMIYLNNEEKT</sequence>
<evidence type="ECO:0000256" key="3">
    <source>
        <dbReference type="ARBA" id="ARBA00022759"/>
    </source>
</evidence>
<keyword evidence="8" id="KW-0436">Ligase</keyword>
<dbReference type="SUPFAM" id="SSF88723">
    <property type="entry name" value="PIN domain-like"/>
    <property type="match status" value="1"/>
</dbReference>
<dbReference type="EMBL" id="DSFH01000001">
    <property type="protein sequence ID" value="HEW63443.1"/>
    <property type="molecule type" value="Genomic_DNA"/>
</dbReference>
<dbReference type="Proteomes" id="UP000237153">
    <property type="component" value="Unassembled WGS sequence"/>
</dbReference>
<gene>
    <name evidence="8" type="ORF">C0188_00995</name>
    <name evidence="6" type="ORF">ENO39_00040</name>
    <name evidence="7" type="ORF">IOK49_00725</name>
</gene>
<reference evidence="7" key="3">
    <citation type="submission" date="2020-10" db="EMBL/GenBank/DDBJ databases">
        <title>Fervidococcus fontis strain 3639Fd - the first crenarchaeon capable of growth on lipids.</title>
        <authorList>
            <person name="Kochetkova T.V."/>
            <person name="Elcheninov A.G."/>
            <person name="Toschakov S.V."/>
            <person name="Kublanov I.V."/>
        </authorList>
    </citation>
    <scope>NUCLEOTIDE SEQUENCE</scope>
    <source>
        <strain evidence="7">3639Fd</strain>
    </source>
</reference>
<evidence type="ECO:0000313" key="6">
    <source>
        <dbReference type="EMBL" id="HEW63443.1"/>
    </source>
</evidence>
<reference evidence="6" key="2">
    <citation type="journal article" date="2020" name="mSystems">
        <title>Genome- and Community-Level Interaction Insights into Carbon Utilization and Element Cycling Functions of Hydrothermarchaeota in Hydrothermal Sediment.</title>
        <authorList>
            <person name="Zhou Z."/>
            <person name="Liu Y."/>
            <person name="Xu W."/>
            <person name="Pan J."/>
            <person name="Luo Z.H."/>
            <person name="Li M."/>
        </authorList>
    </citation>
    <scope>NUCLEOTIDE SEQUENCE [LARGE SCALE GENOMIC DNA]</scope>
    <source>
        <strain evidence="6">SpSt-1261</strain>
    </source>
</reference>
<evidence type="ECO:0000313" key="9">
    <source>
        <dbReference type="Proteomes" id="UP000237153"/>
    </source>
</evidence>
<dbReference type="PANTHER" id="PTHR41173">
    <property type="entry name" value="UPF0278 PROTEIN TK1425"/>
    <property type="match status" value="1"/>
</dbReference>
<dbReference type="EC" id="3.1.26.5" evidence="5"/>
<dbReference type="InterPro" id="IPR029060">
    <property type="entry name" value="PIN-like_dom_sf"/>
</dbReference>
<organism evidence="8 9">
    <name type="scientific">Fervidicoccus fontis</name>
    <dbReference type="NCBI Taxonomy" id="683846"/>
    <lineage>
        <taxon>Archaea</taxon>
        <taxon>Thermoproteota</taxon>
        <taxon>Thermoprotei</taxon>
        <taxon>Fervidicoccales</taxon>
        <taxon>Fervidicoccaceae</taxon>
        <taxon>Fervidicoccus</taxon>
    </lineage>
</organism>
<dbReference type="CDD" id="cd18691">
    <property type="entry name" value="PIN_VapC-like"/>
    <property type="match status" value="1"/>
</dbReference>
<keyword evidence="2 5" id="KW-0540">Nuclease</keyword>
<dbReference type="HAMAP" id="MF_01078">
    <property type="entry name" value="RNA_free_RNase_P"/>
    <property type="match status" value="1"/>
</dbReference>
<comment type="function">
    <text evidence="5">RNA-free RNase P that catalyzes the removal of the 5'-leader sequence from pre-tRNA to produce the mature 5'-terminus.</text>
</comment>
<dbReference type="Proteomes" id="UP000652307">
    <property type="component" value="Unassembled WGS sequence"/>
</dbReference>
<evidence type="ECO:0000256" key="2">
    <source>
        <dbReference type="ARBA" id="ARBA00022722"/>
    </source>
</evidence>
<evidence type="ECO:0000313" key="7">
    <source>
        <dbReference type="EMBL" id="MBE9390613.1"/>
    </source>
</evidence>
<dbReference type="Proteomes" id="UP000886076">
    <property type="component" value="Unassembled WGS sequence"/>
</dbReference>
<evidence type="ECO:0000256" key="4">
    <source>
        <dbReference type="ARBA" id="ARBA00022801"/>
    </source>
</evidence>
<evidence type="ECO:0000256" key="1">
    <source>
        <dbReference type="ARBA" id="ARBA00022694"/>
    </source>
</evidence>